<proteinExistence type="predicted"/>
<dbReference type="InterPro" id="IPR012334">
    <property type="entry name" value="Pectin_lyas_fold"/>
</dbReference>
<dbReference type="EMBL" id="KF117047">
    <property type="protein sequence ID" value="AIA84298.1"/>
    <property type="molecule type" value="Genomic_DNA"/>
</dbReference>
<accession>A0A060BJI8</accession>
<evidence type="ECO:0000313" key="4">
    <source>
        <dbReference type="EMBL" id="AIA84298.1"/>
    </source>
</evidence>
<reference evidence="4" key="1">
    <citation type="journal article" date="2013" name="Environ. Microbiol.">
        <title>Seasonally variable intestinal metagenomes of the red palm weevil (Rhynchophorus ferrugineus).</title>
        <authorList>
            <person name="Jia S."/>
            <person name="Zhang X."/>
            <person name="Zhang G."/>
            <person name="Yin A."/>
            <person name="Zhang S."/>
            <person name="Li F."/>
            <person name="Wang L."/>
            <person name="Zhao D."/>
            <person name="Yun Q."/>
            <person name="Tala"/>
            <person name="Wang J."/>
            <person name="Sun G."/>
            <person name="Baabdullah M."/>
            <person name="Yu X."/>
            <person name="Hu S."/>
            <person name="Al-Mssallem I.S."/>
            <person name="Yu J."/>
        </authorList>
    </citation>
    <scope>NUCLEOTIDE SEQUENCE</scope>
</reference>
<dbReference type="InterPro" id="IPR011050">
    <property type="entry name" value="Pectin_lyase_fold/virulence"/>
</dbReference>
<name>A0A060BJI8_9BACL</name>
<evidence type="ECO:0000256" key="3">
    <source>
        <dbReference type="ARBA" id="ARBA00023326"/>
    </source>
</evidence>
<protein>
    <submittedName>
        <fullName evidence="4">CAZy families GH28 protein</fullName>
    </submittedName>
</protein>
<evidence type="ECO:0000256" key="1">
    <source>
        <dbReference type="ARBA" id="ARBA00022737"/>
    </source>
</evidence>
<dbReference type="GO" id="GO:0000272">
    <property type="term" value="P:polysaccharide catabolic process"/>
    <property type="evidence" value="ECO:0007669"/>
    <property type="project" value="UniProtKB-KW"/>
</dbReference>
<dbReference type="Gene3D" id="2.160.20.10">
    <property type="entry name" value="Single-stranded right-handed beta-helix, Pectin lyase-like"/>
    <property type="match status" value="1"/>
</dbReference>
<dbReference type="PANTHER" id="PTHR31736:SF9">
    <property type="entry name" value="ENDO-XYLOGALACTURONAN HYDROLASE A-RELATED"/>
    <property type="match status" value="1"/>
</dbReference>
<evidence type="ECO:0000256" key="2">
    <source>
        <dbReference type="ARBA" id="ARBA00023277"/>
    </source>
</evidence>
<sequence>PILCDHVENVKILGHGMLLETSNGITINYSKNVTVDGITVVNPRYNTTTVGQSENVTLKNIKSFSYQGWGDGLDFFAASIFWWKTPSCATVMTA</sequence>
<dbReference type="SUPFAM" id="SSF51126">
    <property type="entry name" value="Pectin lyase-like"/>
    <property type="match status" value="1"/>
</dbReference>
<keyword evidence="1" id="KW-0677">Repeat</keyword>
<keyword evidence="2" id="KW-0119">Carbohydrate metabolism</keyword>
<dbReference type="PANTHER" id="PTHR31736">
    <property type="match status" value="1"/>
</dbReference>
<dbReference type="AlphaFoldDB" id="A0A060BJI8"/>
<organism evidence="4">
    <name type="scientific">uncultured Paenibacillus sp</name>
    <dbReference type="NCBI Taxonomy" id="227322"/>
    <lineage>
        <taxon>Bacteria</taxon>
        <taxon>Bacillati</taxon>
        <taxon>Bacillota</taxon>
        <taxon>Bacilli</taxon>
        <taxon>Bacillales</taxon>
        <taxon>Paenibacillaceae</taxon>
        <taxon>Paenibacillus</taxon>
        <taxon>environmental samples</taxon>
    </lineage>
</organism>
<keyword evidence="3" id="KW-0624">Polysaccharide degradation</keyword>
<feature type="non-terminal residue" evidence="4">
    <location>
        <position position="1"/>
    </location>
</feature>